<dbReference type="OrthoDB" id="4870634at2"/>
<dbReference type="Proteomes" id="UP000326546">
    <property type="component" value="Chromosome"/>
</dbReference>
<gene>
    <name evidence="1" type="ORF">FY030_02605</name>
</gene>
<dbReference type="RefSeq" id="WP_158060156.1">
    <property type="nucleotide sequence ID" value="NZ_CP044427.1"/>
</dbReference>
<organism evidence="1 2">
    <name type="scientific">Ornithinimicrobium pratense</name>
    <dbReference type="NCBI Taxonomy" id="2593973"/>
    <lineage>
        <taxon>Bacteria</taxon>
        <taxon>Bacillati</taxon>
        <taxon>Actinomycetota</taxon>
        <taxon>Actinomycetes</taxon>
        <taxon>Micrococcales</taxon>
        <taxon>Ornithinimicrobiaceae</taxon>
        <taxon>Ornithinimicrobium</taxon>
    </lineage>
</organism>
<name>A0A5J6V371_9MICO</name>
<protein>
    <submittedName>
        <fullName evidence="1">Uncharacterized protein</fullName>
    </submittedName>
</protein>
<dbReference type="KEGG" id="serw:FY030_02605"/>
<evidence type="ECO:0000313" key="1">
    <source>
        <dbReference type="EMBL" id="QFG67764.1"/>
    </source>
</evidence>
<sequence>MPELGDAELERVARRWHQLPLDRALLAYPGVRDVVQLLADDIARETGKARVPVPDLGPAVAMDQLRVMVHDWRRAGLPEGDLGGRLIALRRKLP</sequence>
<proteinExistence type="predicted"/>
<dbReference type="EMBL" id="CP044427">
    <property type="protein sequence ID" value="QFG67764.1"/>
    <property type="molecule type" value="Genomic_DNA"/>
</dbReference>
<keyword evidence="2" id="KW-1185">Reference proteome</keyword>
<evidence type="ECO:0000313" key="2">
    <source>
        <dbReference type="Proteomes" id="UP000326546"/>
    </source>
</evidence>
<reference evidence="1 2" key="1">
    <citation type="submission" date="2019-09" db="EMBL/GenBank/DDBJ databases">
        <title>Serinicoccus pratensis sp. nov., isolated from meadow soil.</title>
        <authorList>
            <person name="Zhang W."/>
        </authorList>
    </citation>
    <scope>NUCLEOTIDE SEQUENCE [LARGE SCALE GENOMIC DNA]</scope>
    <source>
        <strain evidence="1 2">W204</strain>
    </source>
</reference>
<accession>A0A5J6V371</accession>
<dbReference type="AlphaFoldDB" id="A0A5J6V371"/>